<feature type="domain" description="NADPH-dependent FMN reductase-like" evidence="3">
    <location>
        <begin position="1"/>
        <end position="157"/>
    </location>
</feature>
<proteinExistence type="predicted"/>
<keyword evidence="2" id="KW-0288">FMN</keyword>
<dbReference type="InterPro" id="IPR005025">
    <property type="entry name" value="FMN_Rdtase-like_dom"/>
</dbReference>
<dbReference type="EMBL" id="JBHPEI010000013">
    <property type="protein sequence ID" value="MFC1799570.1"/>
    <property type="molecule type" value="Genomic_DNA"/>
</dbReference>
<accession>A0ABV6YNC1</accession>
<reference evidence="4 5" key="1">
    <citation type="submission" date="2024-09" db="EMBL/GenBank/DDBJ databases">
        <authorList>
            <person name="D'Angelo T."/>
        </authorList>
    </citation>
    <scope>NUCLEOTIDE SEQUENCE [LARGE SCALE GENOMIC DNA]</scope>
    <source>
        <strain evidence="4">SAG AM-311-F02</strain>
    </source>
</reference>
<evidence type="ECO:0000256" key="2">
    <source>
        <dbReference type="ARBA" id="ARBA00022643"/>
    </source>
</evidence>
<comment type="caution">
    <text evidence="4">The sequence shown here is derived from an EMBL/GenBank/DDBJ whole genome shotgun (WGS) entry which is preliminary data.</text>
</comment>
<keyword evidence="5" id="KW-1185">Reference proteome</keyword>
<gene>
    <name evidence="4" type="ORF">ACFL2Z_01495</name>
</gene>
<evidence type="ECO:0000256" key="1">
    <source>
        <dbReference type="ARBA" id="ARBA00022630"/>
    </source>
</evidence>
<dbReference type="SUPFAM" id="SSF52218">
    <property type="entry name" value="Flavoproteins"/>
    <property type="match status" value="1"/>
</dbReference>
<keyword evidence="1" id="KW-0285">Flavoprotein</keyword>
<dbReference type="Proteomes" id="UP001594288">
    <property type="component" value="Unassembled WGS sequence"/>
</dbReference>
<dbReference type="Gene3D" id="3.40.50.360">
    <property type="match status" value="1"/>
</dbReference>
<dbReference type="InterPro" id="IPR029039">
    <property type="entry name" value="Flavoprotein-like_sf"/>
</dbReference>
<dbReference type="Pfam" id="PF03358">
    <property type="entry name" value="FMN_red"/>
    <property type="match status" value="1"/>
</dbReference>
<dbReference type="InterPro" id="IPR051796">
    <property type="entry name" value="ISF_SsuE-like"/>
</dbReference>
<dbReference type="PANTHER" id="PTHR43278">
    <property type="entry name" value="NAD(P)H-DEPENDENT FMN-CONTAINING OXIDOREDUCTASE YWQN-RELATED"/>
    <property type="match status" value="1"/>
</dbReference>
<name>A0ABV6YNC1_UNCEI</name>
<evidence type="ECO:0000313" key="5">
    <source>
        <dbReference type="Proteomes" id="UP001594288"/>
    </source>
</evidence>
<protein>
    <submittedName>
        <fullName evidence="4">Flavodoxin family protein</fullName>
    </submittedName>
</protein>
<evidence type="ECO:0000259" key="3">
    <source>
        <dbReference type="Pfam" id="PF03358"/>
    </source>
</evidence>
<sequence>MKVVAFNGSGRKDGNTALLVGHVFEELEKEGIETELVQLAGKKIRGCIVCHKCFKNKDGRCAVDNDIANECIGKMVEADGIILASPTYFANVSTEIKALIDRAGFVALANGSMLRRKVGAAVVAVRRGGSIHAFNAINHFFFINQMMVPGSCYWNFGIGLHPGDVENDEEGLKTMRVLGENMAWLLKKTHG</sequence>
<dbReference type="PANTHER" id="PTHR43278:SF4">
    <property type="entry name" value="NAD(P)H-DEPENDENT FMN-CONTAINING OXIDOREDUCTASE YWQN-RELATED"/>
    <property type="match status" value="1"/>
</dbReference>
<organism evidence="4 5">
    <name type="scientific">Eiseniibacteriota bacterium</name>
    <dbReference type="NCBI Taxonomy" id="2212470"/>
    <lineage>
        <taxon>Bacteria</taxon>
        <taxon>Candidatus Eiseniibacteriota</taxon>
    </lineage>
</organism>
<evidence type="ECO:0000313" key="4">
    <source>
        <dbReference type="EMBL" id="MFC1799570.1"/>
    </source>
</evidence>